<dbReference type="EMBL" id="LRGB01002066">
    <property type="protein sequence ID" value="KZS09424.1"/>
    <property type="molecule type" value="Genomic_DNA"/>
</dbReference>
<name>A0A162DB69_9CRUS</name>
<accession>A0A162DB69</accession>
<reference evidence="1 2" key="1">
    <citation type="submission" date="2016-03" db="EMBL/GenBank/DDBJ databases">
        <title>EvidentialGene: Evidence-directed Construction of Genes on Genomes.</title>
        <authorList>
            <person name="Gilbert D.G."/>
            <person name="Choi J.-H."/>
            <person name="Mockaitis K."/>
            <person name="Colbourne J."/>
            <person name="Pfrender M."/>
        </authorList>
    </citation>
    <scope>NUCLEOTIDE SEQUENCE [LARGE SCALE GENOMIC DNA]</scope>
    <source>
        <strain evidence="1 2">Xinb3</strain>
        <tissue evidence="1">Complete organism</tissue>
    </source>
</reference>
<organism evidence="1 2">
    <name type="scientific">Daphnia magna</name>
    <dbReference type="NCBI Taxonomy" id="35525"/>
    <lineage>
        <taxon>Eukaryota</taxon>
        <taxon>Metazoa</taxon>
        <taxon>Ecdysozoa</taxon>
        <taxon>Arthropoda</taxon>
        <taxon>Crustacea</taxon>
        <taxon>Branchiopoda</taxon>
        <taxon>Diplostraca</taxon>
        <taxon>Cladocera</taxon>
        <taxon>Anomopoda</taxon>
        <taxon>Daphniidae</taxon>
        <taxon>Daphnia</taxon>
    </lineage>
</organism>
<dbReference type="Proteomes" id="UP000076858">
    <property type="component" value="Unassembled WGS sequence"/>
</dbReference>
<evidence type="ECO:0000313" key="2">
    <source>
        <dbReference type="Proteomes" id="UP000076858"/>
    </source>
</evidence>
<keyword evidence="2" id="KW-1185">Reference proteome</keyword>
<gene>
    <name evidence="1" type="ORF">APZ42_026284</name>
</gene>
<comment type="caution">
    <text evidence="1">The sequence shown here is derived from an EMBL/GenBank/DDBJ whole genome shotgun (WGS) entry which is preliminary data.</text>
</comment>
<evidence type="ECO:0000313" key="1">
    <source>
        <dbReference type="EMBL" id="KZS09424.1"/>
    </source>
</evidence>
<proteinExistence type="predicted"/>
<protein>
    <submittedName>
        <fullName evidence="1">Uncharacterized protein</fullName>
    </submittedName>
</protein>
<sequence length="14" mass="1465">MGTAASTLGYTNDY</sequence>